<dbReference type="STRING" id="42157.A0A182EEK6"/>
<evidence type="ECO:0000256" key="3">
    <source>
        <dbReference type="ARBA" id="ARBA00019083"/>
    </source>
</evidence>
<dbReference type="OrthoDB" id="343623at2759"/>
<dbReference type="AlphaFoldDB" id="A0A182EEK6"/>
<reference evidence="8 9" key="2">
    <citation type="submission" date="2018-08" db="EMBL/GenBank/DDBJ databases">
        <authorList>
            <person name="Laetsch R D."/>
            <person name="Stevens L."/>
            <person name="Kumar S."/>
            <person name="Blaxter L. M."/>
        </authorList>
    </citation>
    <scope>NUCLEOTIDE SEQUENCE [LARGE SCALE GENOMIC DNA]</scope>
</reference>
<dbReference type="PANTHER" id="PTHR12087:SF0">
    <property type="entry name" value="ORIGIN RECOGNITION COMPLEX SUBUNIT 4"/>
    <property type="match status" value="1"/>
</dbReference>
<organism evidence="10">
    <name type="scientific">Onchocerca ochengi</name>
    <name type="common">Filarial nematode worm</name>
    <dbReference type="NCBI Taxonomy" id="42157"/>
    <lineage>
        <taxon>Eukaryota</taxon>
        <taxon>Metazoa</taxon>
        <taxon>Ecdysozoa</taxon>
        <taxon>Nematoda</taxon>
        <taxon>Chromadorea</taxon>
        <taxon>Rhabditida</taxon>
        <taxon>Spirurina</taxon>
        <taxon>Spiruromorpha</taxon>
        <taxon>Filarioidea</taxon>
        <taxon>Onchocercidae</taxon>
        <taxon>Onchocerca</taxon>
    </lineage>
</organism>
<dbReference type="Gene3D" id="3.40.50.300">
    <property type="entry name" value="P-loop containing nucleotide triphosphate hydrolases"/>
    <property type="match status" value="2"/>
</dbReference>
<proteinExistence type="inferred from homology"/>
<name>A0A182EEK6_ONCOC</name>
<comment type="subcellular location">
    <subcellularLocation>
        <location evidence="1">Nucleus</location>
    </subcellularLocation>
</comment>
<keyword evidence="5" id="KW-0238">DNA-binding</keyword>
<evidence type="ECO:0000256" key="5">
    <source>
        <dbReference type="ARBA" id="ARBA00023125"/>
    </source>
</evidence>
<evidence type="ECO:0000259" key="7">
    <source>
        <dbReference type="Pfam" id="PF14629"/>
    </source>
</evidence>
<dbReference type="InterPro" id="IPR016527">
    <property type="entry name" value="ORC4"/>
</dbReference>
<sequence>MVVESVVNCLLAELDDKFAGLDQCFSKLHEIVKRFLESREGGSAVVIGPKSSGKRSIISKVVMDYANDMEVIFIDGLILTSDTDALKIFDTSEFSSGQLQFVIVFNFDQFVTRGRQTLLYTLLNASRSGSIFVLCVSSRQASLRDLIDCTELLEKRVRSRLSNSLISFAQSSISFDDFSQTFATFLHTNMKKYKQNNELIQPFIADDCVKRKLHEIYDETRSYCILKQITATFLCFMDAEHIESLASPQASRIFIEAKNAIISNEDTMKSIILSLTLRQLCLLLCCVRLVRYQRRQNFTFREIILDYRKLINKYLPTLNVKDDLILLKELDTLCSLTVLEERDQCAQLLFKRTSLQVDIDLVLNCVKEFTPVPTALIHWLDDLEK</sequence>
<evidence type="ECO:0000313" key="9">
    <source>
        <dbReference type="Proteomes" id="UP000271087"/>
    </source>
</evidence>
<evidence type="ECO:0000256" key="6">
    <source>
        <dbReference type="ARBA" id="ARBA00023242"/>
    </source>
</evidence>
<feature type="domain" description="Origin recognition complex subunit 4 C-terminal" evidence="7">
    <location>
        <begin position="190"/>
        <end position="314"/>
    </location>
</feature>
<dbReference type="WBParaSite" id="nOo.2.0.1.t06513-RA">
    <property type="protein sequence ID" value="nOo.2.0.1.t06513-RA"/>
    <property type="gene ID" value="nOo.2.0.1.g06513"/>
</dbReference>
<keyword evidence="6" id="KW-0539">Nucleus</keyword>
<keyword evidence="9" id="KW-1185">Reference proteome</keyword>
<evidence type="ECO:0000256" key="4">
    <source>
        <dbReference type="ARBA" id="ARBA00022705"/>
    </source>
</evidence>
<gene>
    <name evidence="8" type="ORF">NOO_LOCUS6513</name>
</gene>
<evidence type="ECO:0000313" key="10">
    <source>
        <dbReference type="WBParaSite" id="nOo.2.0.1.t06513-RA"/>
    </source>
</evidence>
<protein>
    <recommendedName>
        <fullName evidence="3">Origin recognition complex subunit 4</fullName>
    </recommendedName>
</protein>
<dbReference type="InterPro" id="IPR032705">
    <property type="entry name" value="ORC4_C"/>
</dbReference>
<dbReference type="Pfam" id="PF14629">
    <property type="entry name" value="ORC4_C"/>
    <property type="match status" value="1"/>
</dbReference>
<dbReference type="PANTHER" id="PTHR12087">
    <property type="entry name" value="ORIGIN RECOGNITION COMPLEX SUBUNIT 4"/>
    <property type="match status" value="1"/>
</dbReference>
<dbReference type="Proteomes" id="UP000271087">
    <property type="component" value="Unassembled WGS sequence"/>
</dbReference>
<dbReference type="InterPro" id="IPR027417">
    <property type="entry name" value="P-loop_NTPase"/>
</dbReference>
<evidence type="ECO:0000313" key="8">
    <source>
        <dbReference type="EMBL" id="VDK82704.1"/>
    </source>
</evidence>
<keyword evidence="4" id="KW-0235">DNA replication</keyword>
<dbReference type="EMBL" id="UYRW01002048">
    <property type="protein sequence ID" value="VDK82704.1"/>
    <property type="molecule type" value="Genomic_DNA"/>
</dbReference>
<dbReference type="GO" id="GO:0003688">
    <property type="term" value="F:DNA replication origin binding"/>
    <property type="evidence" value="ECO:0007669"/>
    <property type="project" value="TreeGrafter"/>
</dbReference>
<dbReference type="SUPFAM" id="SSF52540">
    <property type="entry name" value="P-loop containing nucleoside triphosphate hydrolases"/>
    <property type="match status" value="1"/>
</dbReference>
<evidence type="ECO:0000256" key="1">
    <source>
        <dbReference type="ARBA" id="ARBA00004123"/>
    </source>
</evidence>
<comment type="similarity">
    <text evidence="2">Belongs to the ORC4 family.</text>
</comment>
<accession>A0A182EEK6</accession>
<dbReference type="GO" id="GO:0005664">
    <property type="term" value="C:nuclear origin of replication recognition complex"/>
    <property type="evidence" value="ECO:0007669"/>
    <property type="project" value="TreeGrafter"/>
</dbReference>
<dbReference type="GO" id="GO:0006270">
    <property type="term" value="P:DNA replication initiation"/>
    <property type="evidence" value="ECO:0007669"/>
    <property type="project" value="TreeGrafter"/>
</dbReference>
<evidence type="ECO:0000256" key="2">
    <source>
        <dbReference type="ARBA" id="ARBA00005334"/>
    </source>
</evidence>
<reference evidence="10" key="1">
    <citation type="submission" date="2016-06" db="UniProtKB">
        <authorList>
            <consortium name="WormBaseParasite"/>
        </authorList>
    </citation>
    <scope>IDENTIFICATION</scope>
</reference>